<dbReference type="Proteomes" id="UP001160390">
    <property type="component" value="Unassembled WGS sequence"/>
</dbReference>
<evidence type="ECO:0000313" key="4">
    <source>
        <dbReference type="Proteomes" id="UP001160390"/>
    </source>
</evidence>
<dbReference type="InterPro" id="IPR036514">
    <property type="entry name" value="SGNH_hydro_sf"/>
</dbReference>
<name>A0AA35Q324_9HYPO</name>
<protein>
    <recommendedName>
        <fullName evidence="5">Acetylesterase</fullName>
    </recommendedName>
</protein>
<dbReference type="PANTHER" id="PTHR45642:SF139">
    <property type="entry name" value="SGNH HYDROLASE-TYPE ESTERASE DOMAIN-CONTAINING PROTEIN"/>
    <property type="match status" value="1"/>
</dbReference>
<keyword evidence="4" id="KW-1185">Reference proteome</keyword>
<evidence type="ECO:0000256" key="1">
    <source>
        <dbReference type="ARBA" id="ARBA00022729"/>
    </source>
</evidence>
<gene>
    <name evidence="3" type="ORF">CCHLO57077_00018280</name>
</gene>
<proteinExistence type="predicted"/>
<dbReference type="InterPro" id="IPR001087">
    <property type="entry name" value="GDSL"/>
</dbReference>
<comment type="caution">
    <text evidence="3">The sequence shown here is derived from an EMBL/GenBank/DDBJ whole genome shotgun (WGS) entry which is preliminary data.</text>
</comment>
<evidence type="ECO:0000256" key="2">
    <source>
        <dbReference type="SAM" id="SignalP"/>
    </source>
</evidence>
<organism evidence="3 4">
    <name type="scientific">Clonostachys chloroleuca</name>
    <dbReference type="NCBI Taxonomy" id="1926264"/>
    <lineage>
        <taxon>Eukaryota</taxon>
        <taxon>Fungi</taxon>
        <taxon>Dikarya</taxon>
        <taxon>Ascomycota</taxon>
        <taxon>Pezizomycotina</taxon>
        <taxon>Sordariomycetes</taxon>
        <taxon>Hypocreomycetidae</taxon>
        <taxon>Hypocreales</taxon>
        <taxon>Bionectriaceae</taxon>
        <taxon>Clonostachys</taxon>
    </lineage>
</organism>
<sequence>MHLVNLLSGAVALASLISAACIRDDSTVQVAADTKFLFLFGDSYTRTHFEVSREKPSSKSPLGNPPWPGLTSAGGKNWVAHTLTERLPKNDTLTFNLAVGGSTIDRNTIPGNPKSTVTEQVKLWDDNYKNKPSYAKWSSSNAAVGIWIGINDIGATYSKANTEAVLTKAIDKYFSLLEHFYKAGIRIAFLIKVPPTQRTPKLKKKGAATVEEVTKAVNFYNKYLAEKAVKWQGHHSDLKVKVVEITEAFNMALDDPKKYGAKDNTCTHSDGKTCVSQDLPSSRLFHFKSCTDLSIVVMGGLLPS</sequence>
<dbReference type="InterPro" id="IPR050592">
    <property type="entry name" value="GDSL_lipolytic_enzyme"/>
</dbReference>
<accession>A0AA35Q324</accession>
<dbReference type="Gene3D" id="3.40.50.1110">
    <property type="entry name" value="SGNH hydrolase"/>
    <property type="match status" value="1"/>
</dbReference>
<reference evidence="3" key="1">
    <citation type="submission" date="2023-01" db="EMBL/GenBank/DDBJ databases">
        <authorList>
            <person name="Piombo E."/>
        </authorList>
    </citation>
    <scope>NUCLEOTIDE SEQUENCE</scope>
</reference>
<dbReference type="GO" id="GO:0016788">
    <property type="term" value="F:hydrolase activity, acting on ester bonds"/>
    <property type="evidence" value="ECO:0007669"/>
    <property type="project" value="InterPro"/>
</dbReference>
<evidence type="ECO:0000313" key="3">
    <source>
        <dbReference type="EMBL" id="CAI6088439.1"/>
    </source>
</evidence>
<dbReference type="SUPFAM" id="SSF52266">
    <property type="entry name" value="SGNH hydrolase"/>
    <property type="match status" value="1"/>
</dbReference>
<dbReference type="AlphaFoldDB" id="A0AA35Q324"/>
<dbReference type="PANTHER" id="PTHR45642">
    <property type="entry name" value="GDSL ESTERASE/LIPASE EXL3"/>
    <property type="match status" value="1"/>
</dbReference>
<keyword evidence="1 2" id="KW-0732">Signal</keyword>
<evidence type="ECO:0008006" key="5">
    <source>
        <dbReference type="Google" id="ProtNLM"/>
    </source>
</evidence>
<feature type="chain" id="PRO_5041404861" description="Acetylesterase" evidence="2">
    <location>
        <begin position="20"/>
        <end position="304"/>
    </location>
</feature>
<dbReference type="EMBL" id="CABFNP030000831">
    <property type="protein sequence ID" value="CAI6088439.1"/>
    <property type="molecule type" value="Genomic_DNA"/>
</dbReference>
<dbReference type="Pfam" id="PF00657">
    <property type="entry name" value="Lipase_GDSL"/>
    <property type="match status" value="1"/>
</dbReference>
<dbReference type="CDD" id="cd01846">
    <property type="entry name" value="fatty_acyltransferase_like"/>
    <property type="match status" value="1"/>
</dbReference>
<feature type="signal peptide" evidence="2">
    <location>
        <begin position="1"/>
        <end position="19"/>
    </location>
</feature>